<feature type="transmembrane region" description="Helical" evidence="6">
    <location>
        <begin position="329"/>
        <end position="352"/>
    </location>
</feature>
<feature type="transmembrane region" description="Helical" evidence="6">
    <location>
        <begin position="280"/>
        <end position="308"/>
    </location>
</feature>
<evidence type="ECO:0000256" key="6">
    <source>
        <dbReference type="SAM" id="Phobius"/>
    </source>
</evidence>
<feature type="transmembrane region" description="Helical" evidence="6">
    <location>
        <begin position="121"/>
        <end position="143"/>
    </location>
</feature>
<evidence type="ECO:0000313" key="9">
    <source>
        <dbReference type="Proteomes" id="UP000234197"/>
    </source>
</evidence>
<feature type="transmembrane region" description="Helical" evidence="6">
    <location>
        <begin position="358"/>
        <end position="377"/>
    </location>
</feature>
<evidence type="ECO:0000313" key="10">
    <source>
        <dbReference type="Proteomes" id="UP000778864"/>
    </source>
</evidence>
<feature type="transmembrane region" description="Helical" evidence="6">
    <location>
        <begin position="47"/>
        <end position="68"/>
    </location>
</feature>
<evidence type="ECO:0000256" key="1">
    <source>
        <dbReference type="ARBA" id="ARBA00004651"/>
    </source>
</evidence>
<comment type="subcellular location">
    <subcellularLocation>
        <location evidence="1">Cell membrane</location>
        <topology evidence="1">Multi-pass membrane protein</topology>
    </subcellularLocation>
</comment>
<proteinExistence type="predicted"/>
<dbReference type="InterPro" id="IPR050833">
    <property type="entry name" value="Poly_Biosynth_Transport"/>
</dbReference>
<evidence type="ECO:0000256" key="5">
    <source>
        <dbReference type="ARBA" id="ARBA00023136"/>
    </source>
</evidence>
<comment type="caution">
    <text evidence="7">The sequence shown here is derived from an EMBL/GenBank/DDBJ whole genome shotgun (WGS) entry which is preliminary data.</text>
</comment>
<sequence>MNRFLKGAMILTLAGIIVKVIGAFSKVLIARILGGEGIGLYMMAYPIYQIIVSISAAGIPVAISIMIAEKLANDDMRGVQQVFFVSLRVLAILGFVFSLALYGSAQWLVDNQIITDPRALIAIQLLSPAIFVVTILSCFRGYFQGFQYMVPTGMSQVFEQIFRVSSMVGLAYYFIDRGLHLAAGGATFATFPGVLAGLLVLIYFYYRQRNIREKMFSQQNPNAICESNGTVVKRLFSLAIPVSMANIMLPMVSLIDTFIVPKRLMDIGYYLNEATTQFGYLTGMATSLIGLPIILTTSLAASLVPAVSEAHTQGDVHRIVKRAETAIKIANMFTIPACIGLCVLATPISQLIYATPHAGPVIAVISLSIVFLGWQQVTAGVLQGLGRTIIPMVSIFIGLLVKTFLDYELTGSIELGINGAAWATNLNFAIAALINYIFVKRYVGSVLNTLELLKIIVSAMAMGGATQVIYVSTVDLLGNGGAVAAAIVVAIFVYGLSLWLTKAVVKDDIYHFPIIGKRLQARRNREEAKLYEEQY</sequence>
<reference evidence="8" key="3">
    <citation type="submission" date="2024-04" db="EMBL/GenBank/DDBJ databases">
        <title>Na.</title>
        <authorList>
            <person name="Choi B."/>
        </authorList>
    </citation>
    <scope>NUCLEOTIDE SEQUENCE</scope>
    <source>
        <strain evidence="8">UMB0138</strain>
    </source>
</reference>
<reference evidence="8" key="1">
    <citation type="submission" date="2017-12" db="EMBL/GenBank/DDBJ databases">
        <authorList>
            <person name="Thomas-White K."/>
            <person name="Wolfe A.J."/>
        </authorList>
    </citation>
    <scope>NUCLEOTIDE SEQUENCE</scope>
    <source>
        <strain evidence="8">UMB0138</strain>
    </source>
</reference>
<evidence type="ECO:0000256" key="4">
    <source>
        <dbReference type="ARBA" id="ARBA00022989"/>
    </source>
</evidence>
<feature type="transmembrane region" description="Helical" evidence="6">
    <location>
        <begin position="235"/>
        <end position="260"/>
    </location>
</feature>
<dbReference type="GO" id="GO:0005886">
    <property type="term" value="C:plasma membrane"/>
    <property type="evidence" value="ECO:0007669"/>
    <property type="project" value="UniProtKB-SubCell"/>
</dbReference>
<dbReference type="Pfam" id="PF01943">
    <property type="entry name" value="Polysacc_synt"/>
    <property type="match status" value="1"/>
</dbReference>
<dbReference type="Proteomes" id="UP000234197">
    <property type="component" value="Unassembled WGS sequence"/>
</dbReference>
<feature type="transmembrane region" description="Helical" evidence="6">
    <location>
        <begin position="181"/>
        <end position="206"/>
    </location>
</feature>
<feature type="transmembrane region" description="Helical" evidence="6">
    <location>
        <begin position="389"/>
        <end position="407"/>
    </location>
</feature>
<keyword evidence="2" id="KW-1003">Cell membrane</keyword>
<feature type="transmembrane region" description="Helical" evidence="6">
    <location>
        <begin position="155"/>
        <end position="175"/>
    </location>
</feature>
<evidence type="ECO:0000313" key="8">
    <source>
        <dbReference type="EMBL" id="MEO9178685.1"/>
    </source>
</evidence>
<reference evidence="7" key="2">
    <citation type="submission" date="2021-02" db="EMBL/GenBank/DDBJ databases">
        <title>Infant gut strain persistence is associated with maternal origin, phylogeny, and functional potential including surface adhesion and iron acquisition.</title>
        <authorList>
            <person name="Lou Y.C."/>
        </authorList>
    </citation>
    <scope>NUCLEOTIDE SEQUENCE</scope>
    <source>
        <strain evidence="7">L3_108_031G1_dasL3_108_031G1_concoct_20</strain>
    </source>
</reference>
<dbReference type="EMBL" id="PKMC02000007">
    <property type="protein sequence ID" value="MEO9178685.1"/>
    <property type="molecule type" value="Genomic_DNA"/>
</dbReference>
<gene>
    <name evidence="8" type="ORF">CYJ21_006965</name>
    <name evidence="7" type="ORF">KHZ90_09095</name>
</gene>
<protein>
    <submittedName>
        <fullName evidence="7">Polysaccharide biosynthesis protein</fullName>
    </submittedName>
</protein>
<dbReference type="Proteomes" id="UP000778864">
    <property type="component" value="Unassembled WGS sequence"/>
</dbReference>
<keyword evidence="4 6" id="KW-1133">Transmembrane helix</keyword>
<keyword evidence="5 6" id="KW-0472">Membrane</keyword>
<dbReference type="PANTHER" id="PTHR30250">
    <property type="entry name" value="PST FAMILY PREDICTED COLANIC ACID TRANSPORTER"/>
    <property type="match status" value="1"/>
</dbReference>
<dbReference type="CDD" id="cd13124">
    <property type="entry name" value="MATE_SpoVB_like"/>
    <property type="match status" value="1"/>
</dbReference>
<feature type="transmembrane region" description="Helical" evidence="6">
    <location>
        <begin position="451"/>
        <end position="470"/>
    </location>
</feature>
<keyword evidence="3 6" id="KW-0812">Transmembrane</keyword>
<dbReference type="EMBL" id="JAGZMU010000006">
    <property type="protein sequence ID" value="MBS4893919.1"/>
    <property type="molecule type" value="Genomic_DNA"/>
</dbReference>
<evidence type="ECO:0000313" key="7">
    <source>
        <dbReference type="EMBL" id="MBS4893919.1"/>
    </source>
</evidence>
<dbReference type="InterPro" id="IPR002797">
    <property type="entry name" value="Polysacc_synth"/>
</dbReference>
<organism evidence="7 10">
    <name type="scientific">Veillonella parvula</name>
    <name type="common">Staphylococcus parvulus</name>
    <dbReference type="NCBI Taxonomy" id="29466"/>
    <lineage>
        <taxon>Bacteria</taxon>
        <taxon>Bacillati</taxon>
        <taxon>Bacillota</taxon>
        <taxon>Negativicutes</taxon>
        <taxon>Veillonellales</taxon>
        <taxon>Veillonellaceae</taxon>
        <taxon>Veillonella</taxon>
    </lineage>
</organism>
<feature type="transmembrane region" description="Helical" evidence="6">
    <location>
        <begin position="476"/>
        <end position="500"/>
    </location>
</feature>
<accession>A0A2I1TFJ4</accession>
<dbReference type="InterPro" id="IPR024923">
    <property type="entry name" value="PG_synth_SpoVB"/>
</dbReference>
<name>A0A2I1TFJ4_VEIPA</name>
<dbReference type="AlphaFoldDB" id="A0A2I1TFJ4"/>
<evidence type="ECO:0000256" key="2">
    <source>
        <dbReference type="ARBA" id="ARBA00022475"/>
    </source>
</evidence>
<feature type="transmembrane region" description="Helical" evidence="6">
    <location>
        <begin position="89"/>
        <end position="109"/>
    </location>
</feature>
<dbReference type="RefSeq" id="WP_101928794.1">
    <property type="nucleotide sequence ID" value="NZ_CACRUG010000003.1"/>
</dbReference>
<keyword evidence="9" id="KW-1185">Reference proteome</keyword>
<dbReference type="PANTHER" id="PTHR30250:SF21">
    <property type="entry name" value="LIPID II FLIPPASE MURJ"/>
    <property type="match status" value="1"/>
</dbReference>
<dbReference type="PIRSF" id="PIRSF038958">
    <property type="entry name" value="PG_synth_SpoVB"/>
    <property type="match status" value="1"/>
</dbReference>
<feature type="transmembrane region" description="Helical" evidence="6">
    <location>
        <begin position="419"/>
        <end position="439"/>
    </location>
</feature>
<evidence type="ECO:0000256" key="3">
    <source>
        <dbReference type="ARBA" id="ARBA00022692"/>
    </source>
</evidence>